<protein>
    <submittedName>
        <fullName evidence="2">Uncharacterized protein</fullName>
    </submittedName>
</protein>
<dbReference type="Proteomes" id="UP000031737">
    <property type="component" value="Unassembled WGS sequence"/>
</dbReference>
<comment type="caution">
    <text evidence="2">The sequence shown here is derived from an EMBL/GenBank/DDBJ whole genome shotgun (WGS) entry which is preliminary data.</text>
</comment>
<keyword evidence="3" id="KW-1185">Reference proteome</keyword>
<proteinExistence type="predicted"/>
<accession>A0A061IRN8</accession>
<organism evidence="2 3">
    <name type="scientific">Trypanosoma rangeli SC58</name>
    <dbReference type="NCBI Taxonomy" id="429131"/>
    <lineage>
        <taxon>Eukaryota</taxon>
        <taxon>Discoba</taxon>
        <taxon>Euglenozoa</taxon>
        <taxon>Kinetoplastea</taxon>
        <taxon>Metakinetoplastina</taxon>
        <taxon>Trypanosomatida</taxon>
        <taxon>Trypanosomatidae</taxon>
        <taxon>Trypanosoma</taxon>
        <taxon>Herpetosoma</taxon>
    </lineage>
</organism>
<dbReference type="EMBL" id="AUPL01008885">
    <property type="protein sequence ID" value="ESL04779.1"/>
    <property type="molecule type" value="Genomic_DNA"/>
</dbReference>
<feature type="region of interest" description="Disordered" evidence="1">
    <location>
        <begin position="41"/>
        <end position="82"/>
    </location>
</feature>
<evidence type="ECO:0000313" key="2">
    <source>
        <dbReference type="EMBL" id="ESL04779.1"/>
    </source>
</evidence>
<feature type="compositionally biased region" description="Basic and acidic residues" evidence="1">
    <location>
        <begin position="46"/>
        <end position="65"/>
    </location>
</feature>
<gene>
    <name evidence="2" type="ORF">TRSC58_07705</name>
</gene>
<name>A0A061IRN8_TRYRA</name>
<dbReference type="VEuPathDB" id="TriTrypDB:TRSC58_07705"/>
<evidence type="ECO:0000313" key="3">
    <source>
        <dbReference type="Proteomes" id="UP000031737"/>
    </source>
</evidence>
<evidence type="ECO:0000256" key="1">
    <source>
        <dbReference type="SAM" id="MobiDB-lite"/>
    </source>
</evidence>
<sequence length="82" mass="9197">MFLFGCVPLSLCSFGAVRVPLYFTEMPLRQTATRCLKQQQQKQIAAKRDPTVATTHKETQKESGKHTVKHPHVFGPIEGEGE</sequence>
<dbReference type="AlphaFoldDB" id="A0A061IRN8"/>
<reference evidence="2 3" key="1">
    <citation type="submission" date="2013-07" db="EMBL/GenBank/DDBJ databases">
        <authorList>
            <person name="Stoco P.H."/>
            <person name="Wagner G."/>
            <person name="Gerber A."/>
            <person name="Zaha A."/>
            <person name="Thompson C."/>
            <person name="Bartholomeu D.C."/>
            <person name="Luckemeyer D.D."/>
            <person name="Bahia D."/>
            <person name="Loreto E."/>
            <person name="Prestes E.B."/>
            <person name="Lima F.M."/>
            <person name="Rodrigues-Luiz G."/>
            <person name="Vallejo G.A."/>
            <person name="Filho J.F."/>
            <person name="Monteiro K.M."/>
            <person name="Tyler K.M."/>
            <person name="de Almeida L.G."/>
            <person name="Ortiz M.F."/>
            <person name="Siervo M.A."/>
            <person name="de Moraes M.H."/>
            <person name="Cunha O.L."/>
            <person name="Mendonca-Neto R."/>
            <person name="Silva R."/>
            <person name="Teixeira S.M."/>
            <person name="Murta S.M."/>
            <person name="Sincero T.C."/>
            <person name="Mendes T.A."/>
            <person name="Urmenyi T.P."/>
            <person name="Silva V.G."/>
            <person name="da Rocha W.D."/>
            <person name="Andersson B."/>
            <person name="Romanha A.J."/>
            <person name="Steindel M."/>
            <person name="de Vasconcelos A.T."/>
            <person name="Grisard E.C."/>
        </authorList>
    </citation>
    <scope>NUCLEOTIDE SEQUENCE [LARGE SCALE GENOMIC DNA]</scope>
    <source>
        <strain evidence="2 3">SC58</strain>
    </source>
</reference>